<evidence type="ECO:0000259" key="2">
    <source>
        <dbReference type="PROSITE" id="PS51725"/>
    </source>
</evidence>
<dbReference type="RefSeq" id="WP_076345212.1">
    <property type="nucleotide sequence ID" value="NZ_CP019082.1"/>
</dbReference>
<proteinExistence type="predicted"/>
<dbReference type="InterPro" id="IPR011008">
    <property type="entry name" value="Dimeric_a/b-barrel"/>
</dbReference>
<dbReference type="PANTHER" id="PTHR40057:SF1">
    <property type="entry name" value="SLR1162 PROTEIN"/>
    <property type="match status" value="1"/>
</dbReference>
<dbReference type="STRING" id="1387353.BSF38_01985"/>
<dbReference type="Gene3D" id="3.30.70.100">
    <property type="match status" value="1"/>
</dbReference>
<dbReference type="Pfam" id="PF03992">
    <property type="entry name" value="ABM"/>
    <property type="match status" value="1"/>
</dbReference>
<evidence type="ECO:0000256" key="1">
    <source>
        <dbReference type="SAM" id="Phobius"/>
    </source>
</evidence>
<protein>
    <recommendedName>
        <fullName evidence="2">ABM domain-containing protein</fullName>
    </recommendedName>
</protein>
<dbReference type="KEGG" id="pbor:BSF38_01985"/>
<dbReference type="EMBL" id="CP019082">
    <property type="protein sequence ID" value="APW60514.1"/>
    <property type="molecule type" value="Genomic_DNA"/>
</dbReference>
<dbReference type="OrthoDB" id="1494254at2"/>
<keyword evidence="1" id="KW-0472">Membrane</keyword>
<dbReference type="InterPro" id="IPR038762">
    <property type="entry name" value="ABM_predict"/>
</dbReference>
<feature type="domain" description="ABM" evidence="2">
    <location>
        <begin position="22"/>
        <end position="111"/>
    </location>
</feature>
<name>A0A1U7CNJ7_9BACT</name>
<accession>A0A1U7CNJ7</accession>
<dbReference type="SUPFAM" id="SSF54909">
    <property type="entry name" value="Dimeric alpha+beta barrel"/>
    <property type="match status" value="1"/>
</dbReference>
<feature type="transmembrane region" description="Helical" evidence="1">
    <location>
        <begin position="134"/>
        <end position="153"/>
    </location>
</feature>
<organism evidence="3 4">
    <name type="scientific">Paludisphaera borealis</name>
    <dbReference type="NCBI Taxonomy" id="1387353"/>
    <lineage>
        <taxon>Bacteria</taxon>
        <taxon>Pseudomonadati</taxon>
        <taxon>Planctomycetota</taxon>
        <taxon>Planctomycetia</taxon>
        <taxon>Isosphaerales</taxon>
        <taxon>Isosphaeraceae</taxon>
        <taxon>Paludisphaera</taxon>
    </lineage>
</organism>
<dbReference type="InterPro" id="IPR007138">
    <property type="entry name" value="ABM_dom"/>
</dbReference>
<sequence length="201" mass="22498">MIETTAEVPAEAPTASALERAVSIIIHRVVRSGRQAEFEAAVRAFSPVSLTFPGHLGVHVVPPPAGDREYVVILSFASELAWREFLQWDRYRSWAEGVRPLLADDPAIEEVTGLETWFRMPGEHVMVPPPRWKMAVVTWVGVCLSVGLLNAVLRPCIADWPWWANLLGFNAVVVASLTWVVMPLLSRSARVWLRRPTLKEV</sequence>
<dbReference type="Proteomes" id="UP000186309">
    <property type="component" value="Chromosome"/>
</dbReference>
<reference evidence="4" key="1">
    <citation type="submission" date="2016-12" db="EMBL/GenBank/DDBJ databases">
        <title>Comparative genomics of four Isosphaeraceae planctomycetes: a common pool of plasmids and glycoside hydrolase genes.</title>
        <authorList>
            <person name="Ivanova A."/>
        </authorList>
    </citation>
    <scope>NUCLEOTIDE SEQUENCE [LARGE SCALE GENOMIC DNA]</scope>
    <source>
        <strain evidence="4">PX4</strain>
    </source>
</reference>
<evidence type="ECO:0000313" key="4">
    <source>
        <dbReference type="Proteomes" id="UP000186309"/>
    </source>
</evidence>
<keyword evidence="1" id="KW-1133">Transmembrane helix</keyword>
<keyword evidence="1" id="KW-0812">Transmembrane</keyword>
<feature type="transmembrane region" description="Helical" evidence="1">
    <location>
        <begin position="165"/>
        <end position="185"/>
    </location>
</feature>
<keyword evidence="4" id="KW-1185">Reference proteome</keyword>
<dbReference type="PROSITE" id="PS51725">
    <property type="entry name" value="ABM"/>
    <property type="match status" value="1"/>
</dbReference>
<evidence type="ECO:0000313" key="3">
    <source>
        <dbReference type="EMBL" id="APW60514.1"/>
    </source>
</evidence>
<gene>
    <name evidence="3" type="ORF">BSF38_01985</name>
</gene>
<dbReference type="AlphaFoldDB" id="A0A1U7CNJ7"/>
<dbReference type="PANTHER" id="PTHR40057">
    <property type="entry name" value="SLR1162 PROTEIN"/>
    <property type="match status" value="1"/>
</dbReference>